<keyword evidence="1 2" id="KW-0378">Hydrolase</keyword>
<organism evidence="5 6">
    <name type="scientific">Striga asiatica</name>
    <name type="common">Asiatic witchweed</name>
    <name type="synonym">Buchnera asiatica</name>
    <dbReference type="NCBI Taxonomy" id="4170"/>
    <lineage>
        <taxon>Eukaryota</taxon>
        <taxon>Viridiplantae</taxon>
        <taxon>Streptophyta</taxon>
        <taxon>Embryophyta</taxon>
        <taxon>Tracheophyta</taxon>
        <taxon>Spermatophyta</taxon>
        <taxon>Magnoliopsida</taxon>
        <taxon>eudicotyledons</taxon>
        <taxon>Gunneridae</taxon>
        <taxon>Pentapetalae</taxon>
        <taxon>asterids</taxon>
        <taxon>lamiids</taxon>
        <taxon>Lamiales</taxon>
        <taxon>Orobanchaceae</taxon>
        <taxon>Buchnereae</taxon>
        <taxon>Striga</taxon>
    </lineage>
</organism>
<evidence type="ECO:0000256" key="3">
    <source>
        <dbReference type="SAM" id="Phobius"/>
    </source>
</evidence>
<comment type="pathway">
    <text evidence="2">Amino-acid degradation; L-valine degradation.</text>
</comment>
<keyword evidence="3" id="KW-0812">Transmembrane</keyword>
<keyword evidence="3" id="KW-0472">Membrane</keyword>
<evidence type="ECO:0000313" key="5">
    <source>
        <dbReference type="EMBL" id="GER45128.1"/>
    </source>
</evidence>
<feature type="domain" description="Enoyl-CoA hydratase/isomerase" evidence="4">
    <location>
        <begin position="263"/>
        <end position="382"/>
    </location>
</feature>
<dbReference type="PANTHER" id="PTHR43176:SF14">
    <property type="entry name" value="SMALL RIBOSOMAL SUBUNIT PROTEIN MS47"/>
    <property type="match status" value="1"/>
</dbReference>
<sequence length="403" mass="45020">MADTHNHTGAGGLRRRNMPYNPYLMAAAGLAAIGGAWYLYNNRRKPDQAARPGHHNKLKLLLPLGRSLQRNGSVYRQSRCFSALPSYTQPDYLQHEEASVLVQGRANSRMAILNRPSALNAITASMAARLNRLYESWEENSTIGFVMMKGGGERPFCSGTDVVALYRLLNEGKTEECKALFQSLYKFVYVMGTYLKPHVAIMDGIVMGGGAGISLPGMFRVVSDRTVFSTPEVQIGFHPDAGASYYLSRLPGYLGIVATQILRIETIDSFFCYDTVEEIVESLENQASESGNMWLKTVLNKIKEASPLSLKVTLQSVREGRFQTLDQCLTREYRTSLRFISKHISNDFTEGVRARLVDKDFAPKWGPPKLEDVTDDMVDSFFSPFGEHEPELNLPVAVREPDV</sequence>
<reference evidence="6" key="1">
    <citation type="journal article" date="2019" name="Curr. Biol.">
        <title>Genome Sequence of Striga asiatica Provides Insight into the Evolution of Plant Parasitism.</title>
        <authorList>
            <person name="Yoshida S."/>
            <person name="Kim S."/>
            <person name="Wafula E.K."/>
            <person name="Tanskanen J."/>
            <person name="Kim Y.M."/>
            <person name="Honaas L."/>
            <person name="Yang Z."/>
            <person name="Spallek T."/>
            <person name="Conn C.E."/>
            <person name="Ichihashi Y."/>
            <person name="Cheong K."/>
            <person name="Cui S."/>
            <person name="Der J.P."/>
            <person name="Gundlach H."/>
            <person name="Jiao Y."/>
            <person name="Hori C."/>
            <person name="Ishida J.K."/>
            <person name="Kasahara H."/>
            <person name="Kiba T."/>
            <person name="Kim M.S."/>
            <person name="Koo N."/>
            <person name="Laohavisit A."/>
            <person name="Lee Y.H."/>
            <person name="Lumba S."/>
            <person name="McCourt P."/>
            <person name="Mortimer J.C."/>
            <person name="Mutuku J.M."/>
            <person name="Nomura T."/>
            <person name="Sasaki-Sekimoto Y."/>
            <person name="Seto Y."/>
            <person name="Wang Y."/>
            <person name="Wakatake T."/>
            <person name="Sakakibara H."/>
            <person name="Demura T."/>
            <person name="Yamaguchi S."/>
            <person name="Yoneyama K."/>
            <person name="Manabe R.I."/>
            <person name="Nelson D.C."/>
            <person name="Schulman A.H."/>
            <person name="Timko M.P."/>
            <person name="dePamphilis C.W."/>
            <person name="Choi D."/>
            <person name="Shirasu K."/>
        </authorList>
    </citation>
    <scope>NUCLEOTIDE SEQUENCE [LARGE SCALE GENOMIC DNA]</scope>
    <source>
        <strain evidence="6">cv. UVA1</strain>
    </source>
</reference>
<dbReference type="InterPro" id="IPR032259">
    <property type="entry name" value="HIBYL-CoA-H"/>
</dbReference>
<comment type="caution">
    <text evidence="5">The sequence shown here is derived from an EMBL/GenBank/DDBJ whole genome shotgun (WGS) entry which is preliminary data.</text>
</comment>
<dbReference type="SUPFAM" id="SSF52096">
    <property type="entry name" value="ClpP/crotonase"/>
    <property type="match status" value="1"/>
</dbReference>
<proteinExistence type="inferred from homology"/>
<dbReference type="AlphaFoldDB" id="A0A5A7QJQ4"/>
<dbReference type="Gene3D" id="3.90.226.10">
    <property type="entry name" value="2-enoyl-CoA Hydratase, Chain A, domain 1"/>
    <property type="match status" value="2"/>
</dbReference>
<dbReference type="Pfam" id="PF16113">
    <property type="entry name" value="ECH_2"/>
    <property type="match status" value="2"/>
</dbReference>
<dbReference type="PANTHER" id="PTHR43176">
    <property type="entry name" value="3-HYDROXYISOBUTYRYL-COA HYDROLASE-RELATED"/>
    <property type="match status" value="1"/>
</dbReference>
<dbReference type="Proteomes" id="UP000325081">
    <property type="component" value="Unassembled WGS sequence"/>
</dbReference>
<feature type="transmembrane region" description="Helical" evidence="3">
    <location>
        <begin position="20"/>
        <end position="40"/>
    </location>
</feature>
<comment type="similarity">
    <text evidence="2">Belongs to the enoyl-CoA hydratase/isomerase family.</text>
</comment>
<gene>
    <name evidence="5" type="ORF">STAS_22047</name>
</gene>
<dbReference type="GO" id="GO:0003860">
    <property type="term" value="F:3-hydroxyisobutyryl-CoA hydrolase activity"/>
    <property type="evidence" value="ECO:0007669"/>
    <property type="project" value="UniProtKB-UniRule"/>
</dbReference>
<evidence type="ECO:0000313" key="6">
    <source>
        <dbReference type="Proteomes" id="UP000325081"/>
    </source>
</evidence>
<dbReference type="EMBL" id="BKCP01007181">
    <property type="protein sequence ID" value="GER45128.1"/>
    <property type="molecule type" value="Genomic_DNA"/>
</dbReference>
<dbReference type="InterPro" id="IPR029045">
    <property type="entry name" value="ClpP/crotonase-like_dom_sf"/>
</dbReference>
<dbReference type="EC" id="3.1.2.4" evidence="2"/>
<keyword evidence="3" id="KW-1133">Transmembrane helix</keyword>
<evidence type="ECO:0000259" key="4">
    <source>
        <dbReference type="Pfam" id="PF16113"/>
    </source>
</evidence>
<name>A0A5A7QJQ4_STRAF</name>
<protein>
    <recommendedName>
        <fullName evidence="2">3-hydroxyisobutyryl-CoA hydrolase</fullName>
        <shortName evidence="2">HIB-CoA hydrolase</shortName>
        <shortName evidence="2">HIBYL-CoA-H</shortName>
        <ecNumber evidence="2">3.1.2.4</ecNumber>
    </recommendedName>
    <alternativeName>
        <fullName evidence="2">3-hydroxyisobutyryl-coenzyme A hydrolase</fullName>
    </alternativeName>
</protein>
<accession>A0A5A7QJQ4</accession>
<dbReference type="CDD" id="cd06558">
    <property type="entry name" value="crotonase-like"/>
    <property type="match status" value="1"/>
</dbReference>
<evidence type="ECO:0000256" key="1">
    <source>
        <dbReference type="ARBA" id="ARBA00022801"/>
    </source>
</evidence>
<keyword evidence="6" id="KW-1185">Reference proteome</keyword>
<dbReference type="OrthoDB" id="16820at2759"/>
<dbReference type="GO" id="GO:0006574">
    <property type="term" value="P:L-valine catabolic process"/>
    <property type="evidence" value="ECO:0007669"/>
    <property type="project" value="UniProtKB-UniRule"/>
</dbReference>
<dbReference type="InterPro" id="IPR045004">
    <property type="entry name" value="ECH_dom"/>
</dbReference>
<evidence type="ECO:0000256" key="2">
    <source>
        <dbReference type="RuleBase" id="RU369070"/>
    </source>
</evidence>
<comment type="function">
    <text evidence="2">Hydrolyzes 3-hydroxyisobutyryl-CoA (HIBYL-CoA), a saline catabolite. Has high activity toward isobutyryl-CoA. Could be an isobutyryl-CoA dehydrogenase that functions in valine catabolism.</text>
</comment>
<comment type="catalytic activity">
    <reaction evidence="2">
        <text>3-hydroxy-2-methylpropanoyl-CoA + H2O = 3-hydroxy-2-methylpropanoate + CoA + H(+)</text>
        <dbReference type="Rhea" id="RHEA:20888"/>
        <dbReference type="ChEBI" id="CHEBI:11805"/>
        <dbReference type="ChEBI" id="CHEBI:15377"/>
        <dbReference type="ChEBI" id="CHEBI:15378"/>
        <dbReference type="ChEBI" id="CHEBI:57287"/>
        <dbReference type="ChEBI" id="CHEBI:57340"/>
        <dbReference type="EC" id="3.1.2.4"/>
    </reaction>
</comment>
<feature type="domain" description="Enoyl-CoA hydratase/isomerase" evidence="4">
    <location>
        <begin position="109"/>
        <end position="256"/>
    </location>
</feature>